<name>A0AAT9FHB2_9BACT</name>
<keyword evidence="1" id="KW-0472">Membrane</keyword>
<feature type="transmembrane region" description="Helical" evidence="1">
    <location>
        <begin position="7"/>
        <end position="27"/>
    </location>
</feature>
<dbReference type="KEGG" id="osu:NT6N_04130"/>
<dbReference type="EMBL" id="AP026866">
    <property type="protein sequence ID" value="BDS05373.1"/>
    <property type="molecule type" value="Genomic_DNA"/>
</dbReference>
<protein>
    <recommendedName>
        <fullName evidence="3">DUF420 domain-containing protein</fullName>
    </recommendedName>
</protein>
<sequence>MKIRTLYAVMAVVLGIICGYCGVYLGLSGDWLLSPDNTRYAVMHGMISGILLAVVLQIFPYVPVIRSNRRQNWLLAIWMLIYTSGLCIYVASVAVV</sequence>
<gene>
    <name evidence="2" type="ORF">NT6N_04130</name>
</gene>
<evidence type="ECO:0000313" key="2">
    <source>
        <dbReference type="EMBL" id="BDS05373.1"/>
    </source>
</evidence>
<reference evidence="2" key="1">
    <citation type="submission" date="2024-07" db="EMBL/GenBank/DDBJ databases">
        <title>Complete genome sequence of Verrucomicrobiaceae bacterium NT6N.</title>
        <authorList>
            <person name="Huang C."/>
            <person name="Takami H."/>
            <person name="Hamasaki K."/>
        </authorList>
    </citation>
    <scope>NUCLEOTIDE SEQUENCE</scope>
    <source>
        <strain evidence="2">NT6N</strain>
    </source>
</reference>
<proteinExistence type="predicted"/>
<feature type="transmembrane region" description="Helical" evidence="1">
    <location>
        <begin position="73"/>
        <end position="95"/>
    </location>
</feature>
<feature type="transmembrane region" description="Helical" evidence="1">
    <location>
        <begin position="39"/>
        <end position="61"/>
    </location>
</feature>
<evidence type="ECO:0008006" key="3">
    <source>
        <dbReference type="Google" id="ProtNLM"/>
    </source>
</evidence>
<dbReference type="AlphaFoldDB" id="A0AAT9FHB2"/>
<keyword evidence="1" id="KW-0812">Transmembrane</keyword>
<organism evidence="2">
    <name type="scientific">Oceaniferula spumae</name>
    <dbReference type="NCBI Taxonomy" id="2979115"/>
    <lineage>
        <taxon>Bacteria</taxon>
        <taxon>Pseudomonadati</taxon>
        <taxon>Verrucomicrobiota</taxon>
        <taxon>Verrucomicrobiia</taxon>
        <taxon>Verrucomicrobiales</taxon>
        <taxon>Verrucomicrobiaceae</taxon>
        <taxon>Oceaniferula</taxon>
    </lineage>
</organism>
<accession>A0AAT9FHB2</accession>
<evidence type="ECO:0000256" key="1">
    <source>
        <dbReference type="SAM" id="Phobius"/>
    </source>
</evidence>
<keyword evidence="1" id="KW-1133">Transmembrane helix</keyword>